<dbReference type="EMBL" id="BLJY01000010">
    <property type="protein sequence ID" value="GFF19581.1"/>
    <property type="molecule type" value="Genomic_DNA"/>
</dbReference>
<dbReference type="AlphaFoldDB" id="A0A5M3ZB60"/>
<feature type="region of interest" description="Disordered" evidence="6">
    <location>
        <begin position="262"/>
        <end position="286"/>
    </location>
</feature>
<dbReference type="GO" id="GO:0008301">
    <property type="term" value="F:DNA binding, bending"/>
    <property type="evidence" value="ECO:0007669"/>
    <property type="project" value="InterPro"/>
</dbReference>
<evidence type="ECO:0000256" key="1">
    <source>
        <dbReference type="ARBA" id="ARBA00023015"/>
    </source>
</evidence>
<reference evidence="7 8" key="1">
    <citation type="submission" date="2020-01" db="EMBL/GenBank/DDBJ databases">
        <title>Aspergillus terreus IFO 6365 whole genome shotgun sequence.</title>
        <authorList>
            <person name="Kanamasa S."/>
            <person name="Takahashi H."/>
        </authorList>
    </citation>
    <scope>NUCLEOTIDE SEQUENCE [LARGE SCALE GENOMIC DNA]</scope>
    <source>
        <strain evidence="7 8">IFO 6365</strain>
    </source>
</reference>
<evidence type="ECO:0000313" key="7">
    <source>
        <dbReference type="EMBL" id="GFF19581.1"/>
    </source>
</evidence>
<dbReference type="GO" id="GO:0005634">
    <property type="term" value="C:nucleus"/>
    <property type="evidence" value="ECO:0007669"/>
    <property type="project" value="UniProtKB-SubCell"/>
</dbReference>
<protein>
    <submittedName>
        <fullName evidence="7">Mating-type protein MAT alpha 1</fullName>
    </submittedName>
</protein>
<feature type="compositionally biased region" description="Low complexity" evidence="6">
    <location>
        <begin position="66"/>
        <end position="76"/>
    </location>
</feature>
<keyword evidence="2 5" id="KW-0238">DNA-binding</keyword>
<dbReference type="PROSITE" id="PS51325">
    <property type="entry name" value="ALPHA_BOX"/>
    <property type="match status" value="1"/>
</dbReference>
<organism evidence="7 8">
    <name type="scientific">Aspergillus terreus</name>
    <dbReference type="NCBI Taxonomy" id="33178"/>
    <lineage>
        <taxon>Eukaryota</taxon>
        <taxon>Fungi</taxon>
        <taxon>Dikarya</taxon>
        <taxon>Ascomycota</taxon>
        <taxon>Pezizomycotina</taxon>
        <taxon>Eurotiomycetes</taxon>
        <taxon>Eurotiomycetidae</taxon>
        <taxon>Eurotiales</taxon>
        <taxon>Aspergillaceae</taxon>
        <taxon>Aspergillus</taxon>
        <taxon>Aspergillus subgen. Circumdati</taxon>
    </lineage>
</organism>
<evidence type="ECO:0000256" key="5">
    <source>
        <dbReference type="RuleBase" id="RU003516"/>
    </source>
</evidence>
<evidence type="ECO:0000256" key="2">
    <source>
        <dbReference type="ARBA" id="ARBA00023125"/>
    </source>
</evidence>
<comment type="subcellular location">
    <subcellularLocation>
        <location evidence="5">Nucleus</location>
    </subcellularLocation>
</comment>
<evidence type="ECO:0000313" key="8">
    <source>
        <dbReference type="Proteomes" id="UP000452235"/>
    </source>
</evidence>
<evidence type="ECO:0000256" key="6">
    <source>
        <dbReference type="SAM" id="MobiDB-lite"/>
    </source>
</evidence>
<sequence length="375" mass="42012">METETSPLQRAFNSFLLTMPTKELEELLKYLQDARAQENSDIYHPGEDIQAHTEARPDSRRITAVPSRPSGRSSASRGRHIQDVKKRPLNSFIAFRSYYSIIFPELTQKSKSGILRFLWQNDPFKAKWAILAKAYSIIRDDHDSDVSLDTFLALNAGFIGILEPTRYLEVMGWELQVDEQQQYTMAKVNVSSANEADISTNYSVNDVVKNCYAAGYVSEGDRKNKSTQGGNASVMAFAAQPTLVIHERNSVQRSGNRAILKRGTTPVTGMTPTSKPGSTPSPNPGDMSMVVRDASVETNEVPAVRNFPLLQHDANATAGFENLDFNFNGFEFANWGEEQTPLFPYDPSLQTPVMHNDPLMQSPYDVVDIERYLEI</sequence>
<comment type="similarity">
    <text evidence="5">Belongs to the MATALPHA1 family.</text>
</comment>
<dbReference type="OrthoDB" id="5398665at2759"/>
<keyword evidence="4 5" id="KW-0539">Nucleus</keyword>
<accession>A0A5M3ZB60</accession>
<feature type="region of interest" description="Disordered" evidence="6">
    <location>
        <begin position="48"/>
        <end position="80"/>
    </location>
</feature>
<evidence type="ECO:0000256" key="3">
    <source>
        <dbReference type="ARBA" id="ARBA00023163"/>
    </source>
</evidence>
<keyword evidence="8" id="KW-1185">Reference proteome</keyword>
<dbReference type="Pfam" id="PF04769">
    <property type="entry name" value="MATalpha_HMGbox"/>
    <property type="match status" value="1"/>
</dbReference>
<dbReference type="GO" id="GO:0045895">
    <property type="term" value="P:positive regulation of mating-type specific transcription, DNA-templated"/>
    <property type="evidence" value="ECO:0007669"/>
    <property type="project" value="InterPro"/>
</dbReference>
<comment type="caution">
    <text evidence="7">The sequence shown here is derived from an EMBL/GenBank/DDBJ whole genome shotgun (WGS) entry which is preliminary data.</text>
</comment>
<gene>
    <name evidence="7" type="ORF">ATEIFO6365_0010035400</name>
</gene>
<dbReference type="InterPro" id="IPR006856">
    <property type="entry name" value="MATalpha_HMGbox"/>
</dbReference>
<keyword evidence="1 5" id="KW-0805">Transcription regulation</keyword>
<dbReference type="VEuPathDB" id="FungiDB:ATEG_08812"/>
<feature type="compositionally biased region" description="Basic and acidic residues" evidence="6">
    <location>
        <begin position="48"/>
        <end position="61"/>
    </location>
</feature>
<keyword evidence="3 5" id="KW-0804">Transcription</keyword>
<dbReference type="Proteomes" id="UP000452235">
    <property type="component" value="Unassembled WGS sequence"/>
</dbReference>
<proteinExistence type="inferred from homology"/>
<feature type="compositionally biased region" description="Low complexity" evidence="6">
    <location>
        <begin position="268"/>
        <end position="280"/>
    </location>
</feature>
<name>A0A5M3ZB60_ASPTE</name>
<evidence type="ECO:0000256" key="4">
    <source>
        <dbReference type="ARBA" id="ARBA00023242"/>
    </source>
</evidence>